<evidence type="ECO:0000313" key="3">
    <source>
        <dbReference type="EMBL" id="SEG24152.1"/>
    </source>
</evidence>
<feature type="domain" description="Exonuclease" evidence="2">
    <location>
        <begin position="202"/>
        <end position="366"/>
    </location>
</feature>
<dbReference type="SMART" id="SM00479">
    <property type="entry name" value="EXOIII"/>
    <property type="match status" value="1"/>
</dbReference>
<dbReference type="RefSeq" id="WP_104009061.1">
    <property type="nucleotide sequence ID" value="NZ_FNVD01000019.1"/>
</dbReference>
<gene>
    <name evidence="3" type="ORF">SAMN05421751_11931</name>
</gene>
<dbReference type="InterPro" id="IPR013520">
    <property type="entry name" value="Ribonucl_H"/>
</dbReference>
<reference evidence="3 4" key="1">
    <citation type="submission" date="2016-10" db="EMBL/GenBank/DDBJ databases">
        <authorList>
            <person name="de Groot N.N."/>
        </authorList>
    </citation>
    <scope>NUCLEOTIDE SEQUENCE [LARGE SCALE GENOMIC DNA]</scope>
    <source>
        <strain evidence="3 4">DSM 23413</strain>
    </source>
</reference>
<dbReference type="Proteomes" id="UP000236742">
    <property type="component" value="Unassembled WGS sequence"/>
</dbReference>
<dbReference type="GO" id="GO:0003676">
    <property type="term" value="F:nucleic acid binding"/>
    <property type="evidence" value="ECO:0007669"/>
    <property type="project" value="InterPro"/>
</dbReference>
<dbReference type="PANTHER" id="PTHR30231">
    <property type="entry name" value="DNA POLYMERASE III SUBUNIT EPSILON"/>
    <property type="match status" value="1"/>
</dbReference>
<evidence type="ECO:0000256" key="1">
    <source>
        <dbReference type="SAM" id="MobiDB-lite"/>
    </source>
</evidence>
<dbReference type="OrthoDB" id="9803913at2"/>
<protein>
    <submittedName>
        <fullName evidence="3">DNA polymerase III, epsilon subunit</fullName>
    </submittedName>
</protein>
<sequence>MTTRLDPKELLAALLSAAPARTAAAPRDRRGLYGLIDHHGDLRYVGSTSSTRQTLYERIHQRHRTGSEDSSHYFSRMYNTGRMYRDRRDAEAGADADVAKRLRNAFIAEHCRAVWVPLPDTAPIEALEAEILRLAPPEAVAWNRRAMEPYPEPSDLVDALIGRMGFSAAEIAALERQRARHAQATAGGAQSSGGDLPSGPFDFVALDVETANNDRASICQIGLAFVKNGRISGTWSSHVDPRTTDWSCSFVHGITARTVRGAPGFPQVLARLLPVLDGQIVFQHSGFDRSAINAACAAHGVATPAWNWQDSVAVARRAWPELWGNGGHGLASLKTHLGLEFRHHDGEEDARAAAEVVLRAMAQTGLDLRALTGAGPALKRPVARSKAPAVRPASQAGRAAHTPLSKDEIKRRVVARLDAIADVHPAGHQSTYANRYVYRAAGGTPIEIMFEKGPRSPANLWIAQRFVNERACGHLDHRLSPASTLYSRKNKKGELLYGRHSGLRTMPQLERADLVCFRLRSVQDLEALIAMLDAG</sequence>
<dbReference type="GO" id="GO:0006259">
    <property type="term" value="P:DNA metabolic process"/>
    <property type="evidence" value="ECO:0007669"/>
    <property type="project" value="UniProtKB-ARBA"/>
</dbReference>
<dbReference type="CDD" id="cd06130">
    <property type="entry name" value="DNA_pol_III_epsilon_like"/>
    <property type="match status" value="1"/>
</dbReference>
<dbReference type="AlphaFoldDB" id="A0A1H5YKF9"/>
<dbReference type="GO" id="GO:0005829">
    <property type="term" value="C:cytosol"/>
    <property type="evidence" value="ECO:0007669"/>
    <property type="project" value="TreeGrafter"/>
</dbReference>
<dbReference type="InterPro" id="IPR012337">
    <property type="entry name" value="RNaseH-like_sf"/>
</dbReference>
<dbReference type="PANTHER" id="PTHR30231:SF42">
    <property type="entry name" value="EXONUCLEASE"/>
    <property type="match status" value="1"/>
</dbReference>
<name>A0A1H5YKF9_9RHOB</name>
<proteinExistence type="predicted"/>
<accession>A0A1H5YKF9</accession>
<keyword evidence="4" id="KW-1185">Reference proteome</keyword>
<dbReference type="EMBL" id="FNVD01000019">
    <property type="protein sequence ID" value="SEG24152.1"/>
    <property type="molecule type" value="Genomic_DNA"/>
</dbReference>
<evidence type="ECO:0000259" key="2">
    <source>
        <dbReference type="SMART" id="SM00479"/>
    </source>
</evidence>
<dbReference type="Pfam" id="PF00929">
    <property type="entry name" value="RNase_T"/>
    <property type="match status" value="1"/>
</dbReference>
<dbReference type="Gene3D" id="3.30.420.10">
    <property type="entry name" value="Ribonuclease H-like superfamily/Ribonuclease H"/>
    <property type="match status" value="1"/>
</dbReference>
<dbReference type="GO" id="GO:0008408">
    <property type="term" value="F:3'-5' exonuclease activity"/>
    <property type="evidence" value="ECO:0007669"/>
    <property type="project" value="TreeGrafter"/>
</dbReference>
<dbReference type="InterPro" id="IPR036397">
    <property type="entry name" value="RNaseH_sf"/>
</dbReference>
<dbReference type="SUPFAM" id="SSF53098">
    <property type="entry name" value="Ribonuclease H-like"/>
    <property type="match status" value="1"/>
</dbReference>
<organism evidence="3 4">
    <name type="scientific">Jhaorihella thermophila</name>
    <dbReference type="NCBI Taxonomy" id="488547"/>
    <lineage>
        <taxon>Bacteria</taxon>
        <taxon>Pseudomonadati</taxon>
        <taxon>Pseudomonadota</taxon>
        <taxon>Alphaproteobacteria</taxon>
        <taxon>Rhodobacterales</taxon>
        <taxon>Paracoccaceae</taxon>
        <taxon>Jhaorihella</taxon>
    </lineage>
</organism>
<evidence type="ECO:0000313" key="4">
    <source>
        <dbReference type="Proteomes" id="UP000236742"/>
    </source>
</evidence>
<feature type="region of interest" description="Disordered" evidence="1">
    <location>
        <begin position="382"/>
        <end position="404"/>
    </location>
</feature>